<evidence type="ECO:0000256" key="1">
    <source>
        <dbReference type="SAM" id="MobiDB-lite"/>
    </source>
</evidence>
<dbReference type="Proteomes" id="UP000322699">
    <property type="component" value="Unassembled WGS sequence"/>
</dbReference>
<name>A0A5B1CJ22_9BACT</name>
<comment type="caution">
    <text evidence="3">The sequence shown here is derived from an EMBL/GenBank/DDBJ whole genome shotgun (WGS) entry which is preliminary data.</text>
</comment>
<dbReference type="PROSITE" id="PS51257">
    <property type="entry name" value="PROKAR_LIPOPROTEIN"/>
    <property type="match status" value="1"/>
</dbReference>
<dbReference type="RefSeq" id="WP_068260816.1">
    <property type="nucleotide sequence ID" value="NZ_LWSK01000019.1"/>
</dbReference>
<feature type="signal peptide" evidence="2">
    <location>
        <begin position="1"/>
        <end position="21"/>
    </location>
</feature>
<feature type="region of interest" description="Disordered" evidence="1">
    <location>
        <begin position="41"/>
        <end position="60"/>
    </location>
</feature>
<accession>A0A5B1CJ22</accession>
<organism evidence="3 4">
    <name type="scientific">Rubripirellula obstinata</name>
    <dbReference type="NCBI Taxonomy" id="406547"/>
    <lineage>
        <taxon>Bacteria</taxon>
        <taxon>Pseudomonadati</taxon>
        <taxon>Planctomycetota</taxon>
        <taxon>Planctomycetia</taxon>
        <taxon>Pirellulales</taxon>
        <taxon>Pirellulaceae</taxon>
        <taxon>Rubripirellula</taxon>
    </lineage>
</organism>
<proteinExistence type="predicted"/>
<gene>
    <name evidence="3" type="ORF">LF1_27900</name>
</gene>
<evidence type="ECO:0008006" key="5">
    <source>
        <dbReference type="Google" id="ProtNLM"/>
    </source>
</evidence>
<keyword evidence="2" id="KW-0732">Signal</keyword>
<evidence type="ECO:0000256" key="2">
    <source>
        <dbReference type="SAM" id="SignalP"/>
    </source>
</evidence>
<sequence precursor="true">MKLFHLIACLPSALLFFAVGCGDGSNGTTATQDEMTRYLEEHPEMADPNPSYEKDAVTTD</sequence>
<dbReference type="EMBL" id="VRLW01000001">
    <property type="protein sequence ID" value="KAA1260251.1"/>
    <property type="molecule type" value="Genomic_DNA"/>
</dbReference>
<evidence type="ECO:0000313" key="3">
    <source>
        <dbReference type="EMBL" id="KAA1260251.1"/>
    </source>
</evidence>
<dbReference type="AlphaFoldDB" id="A0A5B1CJ22"/>
<feature type="chain" id="PRO_5022745450" description="Secreted protein" evidence="2">
    <location>
        <begin position="22"/>
        <end position="60"/>
    </location>
</feature>
<keyword evidence="4" id="KW-1185">Reference proteome</keyword>
<evidence type="ECO:0000313" key="4">
    <source>
        <dbReference type="Proteomes" id="UP000322699"/>
    </source>
</evidence>
<reference evidence="3 4" key="1">
    <citation type="submission" date="2019-08" db="EMBL/GenBank/DDBJ databases">
        <title>Deep-cultivation of Planctomycetes and their phenomic and genomic characterization uncovers novel biology.</title>
        <authorList>
            <person name="Wiegand S."/>
            <person name="Jogler M."/>
            <person name="Boedeker C."/>
            <person name="Pinto D."/>
            <person name="Vollmers J."/>
            <person name="Rivas-Marin E."/>
            <person name="Kohn T."/>
            <person name="Peeters S.H."/>
            <person name="Heuer A."/>
            <person name="Rast P."/>
            <person name="Oberbeckmann S."/>
            <person name="Bunk B."/>
            <person name="Jeske O."/>
            <person name="Meyerdierks A."/>
            <person name="Storesund J.E."/>
            <person name="Kallscheuer N."/>
            <person name="Luecker S."/>
            <person name="Lage O.M."/>
            <person name="Pohl T."/>
            <person name="Merkel B.J."/>
            <person name="Hornburger P."/>
            <person name="Mueller R.-W."/>
            <person name="Bruemmer F."/>
            <person name="Labrenz M."/>
            <person name="Spormann A.M."/>
            <person name="Op Den Camp H."/>
            <person name="Overmann J."/>
            <person name="Amann R."/>
            <person name="Jetten M.S.M."/>
            <person name="Mascher T."/>
            <person name="Medema M.H."/>
            <person name="Devos D.P."/>
            <person name="Kaster A.-K."/>
            <person name="Ovreas L."/>
            <person name="Rohde M."/>
            <person name="Galperin M.Y."/>
            <person name="Jogler C."/>
        </authorList>
    </citation>
    <scope>NUCLEOTIDE SEQUENCE [LARGE SCALE GENOMIC DNA]</scope>
    <source>
        <strain evidence="3 4">LF1</strain>
    </source>
</reference>
<protein>
    <recommendedName>
        <fullName evidence="5">Secreted protein</fullName>
    </recommendedName>
</protein>